<dbReference type="OrthoDB" id="2158148at2759"/>
<evidence type="ECO:0000313" key="2">
    <source>
        <dbReference type="Proteomes" id="UP000185944"/>
    </source>
</evidence>
<dbReference type="VEuPathDB" id="MicrosporidiaDB:NEDG_01171"/>
<name>A0A177ECZ2_9MICR</name>
<dbReference type="Proteomes" id="UP000185944">
    <property type="component" value="Unassembled WGS sequence"/>
</dbReference>
<evidence type="ECO:0000313" key="1">
    <source>
        <dbReference type="EMBL" id="OAG29032.1"/>
    </source>
</evidence>
<keyword evidence="2" id="KW-1185">Reference proteome</keyword>
<dbReference type="STRING" id="1805483.A0A177ECZ2"/>
<reference evidence="1 2" key="1">
    <citation type="submission" date="2016-02" db="EMBL/GenBank/DDBJ databases">
        <title>Discovery of a natural microsporidian pathogen with a broad tissue tropism in Caenorhabditis elegans.</title>
        <authorList>
            <person name="Luallen R.J."/>
            <person name="Reinke A.W."/>
            <person name="Tong L."/>
            <person name="Botts M.R."/>
            <person name="Felix M.-A."/>
            <person name="Troemel E.R."/>
        </authorList>
    </citation>
    <scope>NUCLEOTIDE SEQUENCE [LARGE SCALE GENOMIC DNA]</scope>
    <source>
        <strain evidence="1 2">JUm2807</strain>
    </source>
</reference>
<gene>
    <name evidence="1" type="ORF">NEDG_01171</name>
</gene>
<dbReference type="EMBL" id="LTDL01000042">
    <property type="protein sequence ID" value="OAG29032.1"/>
    <property type="molecule type" value="Genomic_DNA"/>
</dbReference>
<sequence>MQHKRTVEDIDATIREMDNQYDANFGEWVRSEDNLDILATNLRGYLEEYTPETFAEVLKWITIKWKSSSRIFLLKLLFKEEVFKENHAASPKPTPRTNIILKRVIDTWTNAQISDFLIEFLNGMGREEKRVFLFVIVENFTHQQLTEIFIRIDSIVDWSLKISIIKKGMSYKGSST</sequence>
<dbReference type="GeneID" id="93647521"/>
<protein>
    <submittedName>
        <fullName evidence="1">Uncharacterized protein</fullName>
    </submittedName>
</protein>
<comment type="caution">
    <text evidence="1">The sequence shown here is derived from an EMBL/GenBank/DDBJ whole genome shotgun (WGS) entry which is preliminary data.</text>
</comment>
<organism evidence="1 2">
    <name type="scientific">Nematocida displodere</name>
    <dbReference type="NCBI Taxonomy" id="1805483"/>
    <lineage>
        <taxon>Eukaryota</taxon>
        <taxon>Fungi</taxon>
        <taxon>Fungi incertae sedis</taxon>
        <taxon>Microsporidia</taxon>
        <taxon>Nematocida</taxon>
    </lineage>
</organism>
<proteinExistence type="predicted"/>
<dbReference type="AlphaFoldDB" id="A0A177ECZ2"/>
<dbReference type="RefSeq" id="XP_067543777.1">
    <property type="nucleotide sequence ID" value="XM_067688589.1"/>
</dbReference>
<accession>A0A177ECZ2</accession>